<feature type="transmembrane region" description="Helical" evidence="1">
    <location>
        <begin position="62"/>
        <end position="80"/>
    </location>
</feature>
<feature type="transmembrane region" description="Helical" evidence="1">
    <location>
        <begin position="92"/>
        <end position="121"/>
    </location>
</feature>
<evidence type="ECO:0008006" key="4">
    <source>
        <dbReference type="Google" id="ProtNLM"/>
    </source>
</evidence>
<dbReference type="Proteomes" id="UP001139103">
    <property type="component" value="Unassembled WGS sequence"/>
</dbReference>
<evidence type="ECO:0000313" key="2">
    <source>
        <dbReference type="EMBL" id="MCC9630652.1"/>
    </source>
</evidence>
<feature type="transmembrane region" description="Helical" evidence="1">
    <location>
        <begin position="173"/>
        <end position="196"/>
    </location>
</feature>
<keyword evidence="1" id="KW-1133">Transmembrane helix</keyword>
<keyword evidence="1" id="KW-0812">Transmembrane</keyword>
<dbReference type="AlphaFoldDB" id="A0A9X1MRE9"/>
<accession>A0A9X1MRE9</accession>
<dbReference type="RefSeq" id="WP_230221964.1">
    <property type="nucleotide sequence ID" value="NZ_JAJKFT010000010.1"/>
</dbReference>
<comment type="caution">
    <text evidence="2">The sequence shown here is derived from an EMBL/GenBank/DDBJ whole genome shotgun (WGS) entry which is preliminary data.</text>
</comment>
<feature type="transmembrane region" description="Helical" evidence="1">
    <location>
        <begin position="39"/>
        <end position="56"/>
    </location>
</feature>
<feature type="transmembrane region" description="Helical" evidence="1">
    <location>
        <begin position="147"/>
        <end position="166"/>
    </location>
</feature>
<proteinExistence type="predicted"/>
<dbReference type="EMBL" id="JAJKFT010000010">
    <property type="protein sequence ID" value="MCC9630652.1"/>
    <property type="molecule type" value="Genomic_DNA"/>
</dbReference>
<feature type="transmembrane region" description="Helical" evidence="1">
    <location>
        <begin position="208"/>
        <end position="231"/>
    </location>
</feature>
<organism evidence="2 3">
    <name type="scientific">Blastopirellula sediminis</name>
    <dbReference type="NCBI Taxonomy" id="2894196"/>
    <lineage>
        <taxon>Bacteria</taxon>
        <taxon>Pseudomonadati</taxon>
        <taxon>Planctomycetota</taxon>
        <taxon>Planctomycetia</taxon>
        <taxon>Pirellulales</taxon>
        <taxon>Pirellulaceae</taxon>
        <taxon>Blastopirellula</taxon>
    </lineage>
</organism>
<sequence>MTTVEPPPQLGDEEEGLPAQRAIEPEAPASQFRFSMTRLIIATAMAPLPLLLIHPAPRHEKYAWCFVLSCFTLFATVLWIKARDLPRLNLAVFFMALPGIMMIAPVAIPVFAILFAVPAMFLAGKIFPRSGNEERCVLKCNQVLKSAAYLLVTIYFFAWVAITICFTQRPAHFSIGLVGMFVLGALVPVNFYWIATCPDQDLDQRPELAFWFETTMVLIPAAVLFATLRVIRIYI</sequence>
<name>A0A9X1MRE9_9BACT</name>
<gene>
    <name evidence="2" type="ORF">LOC68_19835</name>
</gene>
<keyword evidence="3" id="KW-1185">Reference proteome</keyword>
<keyword evidence="1" id="KW-0472">Membrane</keyword>
<evidence type="ECO:0000256" key="1">
    <source>
        <dbReference type="SAM" id="Phobius"/>
    </source>
</evidence>
<reference evidence="2" key="1">
    <citation type="submission" date="2021-11" db="EMBL/GenBank/DDBJ databases">
        <title>Genome sequence.</title>
        <authorList>
            <person name="Sun Q."/>
        </authorList>
    </citation>
    <scope>NUCLEOTIDE SEQUENCE</scope>
    <source>
        <strain evidence="2">JC732</strain>
    </source>
</reference>
<protein>
    <recommendedName>
        <fullName evidence="4">Transmembrane protein</fullName>
    </recommendedName>
</protein>
<evidence type="ECO:0000313" key="3">
    <source>
        <dbReference type="Proteomes" id="UP001139103"/>
    </source>
</evidence>